<dbReference type="InterPro" id="IPR000595">
    <property type="entry name" value="cNMP-bd_dom"/>
</dbReference>
<dbReference type="Pfam" id="PF14291">
    <property type="entry name" value="DUF4371"/>
    <property type="match status" value="1"/>
</dbReference>
<dbReference type="InterPro" id="IPR018490">
    <property type="entry name" value="cNMP-bd_dom_sf"/>
</dbReference>
<dbReference type="SUPFAM" id="SSF53098">
    <property type="entry name" value="Ribonuclease H-like"/>
    <property type="match status" value="1"/>
</dbReference>
<evidence type="ECO:0000256" key="11">
    <source>
        <dbReference type="SAM" id="Phobius"/>
    </source>
</evidence>
<dbReference type="InterPro" id="IPR014710">
    <property type="entry name" value="RmlC-like_jellyroll"/>
</dbReference>
<keyword evidence="9 13" id="KW-0407">Ion channel</keyword>
<dbReference type="SUPFAM" id="SSF51206">
    <property type="entry name" value="cAMP-binding domain-like"/>
    <property type="match status" value="1"/>
</dbReference>
<evidence type="ECO:0000256" key="5">
    <source>
        <dbReference type="ARBA" id="ARBA00022989"/>
    </source>
</evidence>
<gene>
    <name evidence="13" type="ORF">RchiOBHm_Chr1g0380291</name>
</gene>
<dbReference type="Gene3D" id="1.10.287.630">
    <property type="entry name" value="Helix hairpin bin"/>
    <property type="match status" value="1"/>
</dbReference>
<keyword evidence="5 11" id="KW-1133">Transmembrane helix</keyword>
<feature type="region of interest" description="Disordered" evidence="10">
    <location>
        <begin position="674"/>
        <end position="702"/>
    </location>
</feature>
<evidence type="ECO:0000256" key="4">
    <source>
        <dbReference type="ARBA" id="ARBA00022692"/>
    </source>
</evidence>
<organism evidence="13 14">
    <name type="scientific">Rosa chinensis</name>
    <name type="common">China rose</name>
    <dbReference type="NCBI Taxonomy" id="74649"/>
    <lineage>
        <taxon>Eukaryota</taxon>
        <taxon>Viridiplantae</taxon>
        <taxon>Streptophyta</taxon>
        <taxon>Embryophyta</taxon>
        <taxon>Tracheophyta</taxon>
        <taxon>Spermatophyta</taxon>
        <taxon>Magnoliopsida</taxon>
        <taxon>eudicotyledons</taxon>
        <taxon>Gunneridae</taxon>
        <taxon>Pentapetalae</taxon>
        <taxon>rosids</taxon>
        <taxon>fabids</taxon>
        <taxon>Rosales</taxon>
        <taxon>Rosaceae</taxon>
        <taxon>Rosoideae</taxon>
        <taxon>Rosoideae incertae sedis</taxon>
        <taxon>Rosa</taxon>
    </lineage>
</organism>
<evidence type="ECO:0000256" key="3">
    <source>
        <dbReference type="ARBA" id="ARBA00022448"/>
    </source>
</evidence>
<evidence type="ECO:0000256" key="10">
    <source>
        <dbReference type="SAM" id="MobiDB-lite"/>
    </source>
</evidence>
<feature type="domain" description="Cyclic nucleotide-binding" evidence="12">
    <location>
        <begin position="476"/>
        <end position="546"/>
    </location>
</feature>
<dbReference type="CDD" id="cd00038">
    <property type="entry name" value="CAP_ED"/>
    <property type="match status" value="1"/>
</dbReference>
<dbReference type="InterPro" id="IPR025398">
    <property type="entry name" value="DUF4371"/>
</dbReference>
<dbReference type="EMBL" id="PDCK01000039">
    <property type="protein sequence ID" value="PRQ60358.1"/>
    <property type="molecule type" value="Genomic_DNA"/>
</dbReference>
<dbReference type="GO" id="GO:0016020">
    <property type="term" value="C:membrane"/>
    <property type="evidence" value="ECO:0007669"/>
    <property type="project" value="UniProtKB-SubCell"/>
</dbReference>
<feature type="compositionally biased region" description="Polar residues" evidence="10">
    <location>
        <begin position="687"/>
        <end position="699"/>
    </location>
</feature>
<accession>A0A2P6SNT4</accession>
<dbReference type="Proteomes" id="UP000238479">
    <property type="component" value="Chromosome 1"/>
</dbReference>
<dbReference type="SUPFAM" id="SSF81324">
    <property type="entry name" value="Voltage-gated potassium channels"/>
    <property type="match status" value="1"/>
</dbReference>
<evidence type="ECO:0000256" key="7">
    <source>
        <dbReference type="ARBA" id="ARBA00023136"/>
    </source>
</evidence>
<keyword evidence="6" id="KW-0406">Ion transport</keyword>
<protein>
    <submittedName>
        <fullName evidence="13">Putative potassium channel, voltage-dependent, EAG, HAT dimerization domain-containing protein</fullName>
    </submittedName>
</protein>
<feature type="transmembrane region" description="Helical" evidence="11">
    <location>
        <begin position="123"/>
        <end position="145"/>
    </location>
</feature>
<comment type="subcellular location">
    <subcellularLocation>
        <location evidence="1">Membrane</location>
        <topology evidence="1">Multi-pass membrane protein</topology>
    </subcellularLocation>
</comment>
<dbReference type="InterPro" id="IPR008906">
    <property type="entry name" value="HATC_C_dom"/>
</dbReference>
<evidence type="ECO:0000313" key="13">
    <source>
        <dbReference type="EMBL" id="PRQ60358.1"/>
    </source>
</evidence>
<keyword evidence="3" id="KW-0813">Transport</keyword>
<dbReference type="PROSITE" id="PS50042">
    <property type="entry name" value="CNMP_BINDING_3"/>
    <property type="match status" value="1"/>
</dbReference>
<dbReference type="AlphaFoldDB" id="A0A2P6SNT4"/>
<dbReference type="Gramene" id="PRQ60358">
    <property type="protein sequence ID" value="PRQ60358"/>
    <property type="gene ID" value="RchiOBHm_Chr1g0380291"/>
</dbReference>
<dbReference type="GO" id="GO:0046983">
    <property type="term" value="F:protein dimerization activity"/>
    <property type="evidence" value="ECO:0007669"/>
    <property type="project" value="InterPro"/>
</dbReference>
<name>A0A2P6SNT4_ROSCH</name>
<dbReference type="InterPro" id="IPR012337">
    <property type="entry name" value="RNaseH-like_sf"/>
</dbReference>
<keyword evidence="7 11" id="KW-0472">Membrane</keyword>
<proteinExistence type="inferred from homology"/>
<evidence type="ECO:0000256" key="9">
    <source>
        <dbReference type="ARBA" id="ARBA00023303"/>
    </source>
</evidence>
<comment type="similarity">
    <text evidence="2">Belongs to the cyclic nucleotide-gated cation channel (TC 1.A.1.5) family.</text>
</comment>
<dbReference type="Gene3D" id="2.60.120.10">
    <property type="entry name" value="Jelly Rolls"/>
    <property type="match status" value="1"/>
</dbReference>
<dbReference type="GO" id="GO:0005216">
    <property type="term" value="F:monoatomic ion channel activity"/>
    <property type="evidence" value="ECO:0007669"/>
    <property type="project" value="InterPro"/>
</dbReference>
<dbReference type="STRING" id="74649.A0A2P6SNT4"/>
<keyword evidence="4 11" id="KW-0812">Transmembrane</keyword>
<dbReference type="SMART" id="SM00100">
    <property type="entry name" value="cNMP"/>
    <property type="match status" value="1"/>
</dbReference>
<evidence type="ECO:0000256" key="1">
    <source>
        <dbReference type="ARBA" id="ARBA00004141"/>
    </source>
</evidence>
<keyword evidence="14" id="KW-1185">Reference proteome</keyword>
<dbReference type="Pfam" id="PF00520">
    <property type="entry name" value="Ion_trans"/>
    <property type="match status" value="1"/>
</dbReference>
<feature type="transmembrane region" description="Helical" evidence="11">
    <location>
        <begin position="372"/>
        <end position="390"/>
    </location>
</feature>
<feature type="transmembrane region" description="Helical" evidence="11">
    <location>
        <begin position="90"/>
        <end position="111"/>
    </location>
</feature>
<feature type="transmembrane region" description="Helical" evidence="11">
    <location>
        <begin position="177"/>
        <end position="200"/>
    </location>
</feature>
<dbReference type="Gene3D" id="1.10.287.70">
    <property type="match status" value="1"/>
</dbReference>
<comment type="caution">
    <text evidence="13">The sequence shown here is derived from an EMBL/GenBank/DDBJ whole genome shotgun (WGS) entry which is preliminary data.</text>
</comment>
<dbReference type="PANTHER" id="PTHR45651:SF36">
    <property type="entry name" value="CYCLIC NUCLEOTIDE-BINDING DOMAIN-CONTAINING PROTEIN"/>
    <property type="match status" value="1"/>
</dbReference>
<dbReference type="Pfam" id="PF05699">
    <property type="entry name" value="Dimer_Tnp_hAT"/>
    <property type="match status" value="1"/>
</dbReference>
<dbReference type="InterPro" id="IPR005821">
    <property type="entry name" value="Ion_trans_dom"/>
</dbReference>
<reference evidence="13 14" key="1">
    <citation type="journal article" date="2018" name="Nat. Genet.">
        <title>The Rosa genome provides new insights in the design of modern roses.</title>
        <authorList>
            <person name="Bendahmane M."/>
        </authorList>
    </citation>
    <scope>NUCLEOTIDE SEQUENCE [LARGE SCALE GENOMIC DNA]</scope>
    <source>
        <strain evidence="14">cv. Old Blush</strain>
    </source>
</reference>
<evidence type="ECO:0000313" key="14">
    <source>
        <dbReference type="Proteomes" id="UP000238479"/>
    </source>
</evidence>
<keyword evidence="8" id="KW-1071">Ligand-gated ion channel</keyword>
<evidence type="ECO:0000256" key="2">
    <source>
        <dbReference type="ARBA" id="ARBA00010486"/>
    </source>
</evidence>
<sequence length="1149" mass="131793">MALYRIQSGDIEENGEELIQKANSNHSSASLASVDSAVDKVYRAMGPGFEGLKSFKKTMKIYYEVLSIGLSSNDKILYRRELIQHRWNKMLLVLCVIALSLDPLFCYILVVNDEKKCLGLDRTLGAIASVLRFVVDFFYVFYIIYQFRASVVTLCSQSSKEEGELVPHTRARAWRYLLLYFIFDILVILPLPQVIVYVVIPRLNNSRLFHATQSLYFIVIFQYVLRVLRICSLLKEATSSSGILAETAWAKAAFNLFLYMLASHVVGAFWYFFSIERKTSCWRKSCKMHATAHCSLYCDDTFGASTFLNDSCSSKTPNSTFFDFGIYLGALESGVIESTDFMTKISYCFWWGLQNLSSLGQSLKTSTFVWEVYFSVFVSLSGLILFAFLIGNMQTYLQSKTARLEEMRLKGQEIELWMAFHSLPRKLKKRIWQYQKYKWQETKGVDVENFLHNLPRDIRRETKQYLCSGPLSQVPMLQNMDKRLLDAICDHLKPALYIEHSFILRKGDPLDEMLFITRGKVLTYTTEGNVGADCLEKGDFYGQELLDWVLKTYPNASLSNLPFSTKTVQAHTKVEVFALRANDLKNVVSKFWWLFPSLDQSRQPRAAHALQAAWRRYKQLQKTPPSKEGSVSRTDHAVIGEFLFESFGDSVLNIMTDHRKPKRYKNLLSWFTSGTPSSDSVDEIRSGSGSRNVTENSVNDVPLNPSPFIPLEECHNERIEREESFDVSSLERDPGIQRPICKYPLNERDNIRRAYVVLGPYQPHSIVDSFGRMNIDIHRVLQNAPRNAKYTSPIIQKQILNILGNKVRTRFGRKWEMPNFVSLLMKLLIERFFKVLSVADTCSQTLKDEIFKVLTQYDLQVENMSGQGYDGATNMRGEFNGLQALFREEYLVAAGAHETGRGANQLCTLQRAGATRWGSHLRSISSLIKLFGATQTTLADLVANEPNKVQGEAKSYDIIMPDMSAPYKKSTRACEQNITSKHYYRVNTFNAVIDFQLAELDSRFADNSLELLILSATLDPRDNFRSFKCEDVCNLALKFYPHDFTSYDMLALDMECGYFLADIQKDPRFANTTTVSDLCRRLVESRKSALFPMIYRLICLVLTLPVSTATTERAFSSMTIIKNKFRNKMEDEFFDDLMVLYIEKEFAEH</sequence>
<feature type="transmembrane region" description="Helical" evidence="11">
    <location>
        <begin position="252"/>
        <end position="273"/>
    </location>
</feature>
<dbReference type="PANTHER" id="PTHR45651">
    <property type="entry name" value="CYCLIC NUCLEOTIDE-GATED ION CHANNEL 15-RELATED-RELATED"/>
    <property type="match status" value="1"/>
</dbReference>
<evidence type="ECO:0000259" key="12">
    <source>
        <dbReference type="PROSITE" id="PS50042"/>
    </source>
</evidence>
<evidence type="ECO:0000256" key="8">
    <source>
        <dbReference type="ARBA" id="ARBA00023286"/>
    </source>
</evidence>
<evidence type="ECO:0000256" key="6">
    <source>
        <dbReference type="ARBA" id="ARBA00023065"/>
    </source>
</evidence>